<reference evidence="2 3" key="1">
    <citation type="journal article" date="2015" name="Biotechnol. Biofuels">
        <title>Enhanced degradation of softwood versus hardwood by the white-rot fungus Pycnoporus coccineus.</title>
        <authorList>
            <person name="Couturier M."/>
            <person name="Navarro D."/>
            <person name="Chevret D."/>
            <person name="Henrissat B."/>
            <person name="Piumi F."/>
            <person name="Ruiz-Duenas F.J."/>
            <person name="Martinez A.T."/>
            <person name="Grigoriev I.V."/>
            <person name="Riley R."/>
            <person name="Lipzen A."/>
            <person name="Berrin J.G."/>
            <person name="Master E.R."/>
            <person name="Rosso M.N."/>
        </authorList>
    </citation>
    <scope>NUCLEOTIDE SEQUENCE [LARGE SCALE GENOMIC DNA]</scope>
    <source>
        <strain evidence="2 3">BRFM310</strain>
    </source>
</reference>
<gene>
    <name evidence="2" type="ORF">PYCCODRAFT_1437520</name>
</gene>
<evidence type="ECO:0000313" key="2">
    <source>
        <dbReference type="EMBL" id="OSD00396.1"/>
    </source>
</evidence>
<feature type="region of interest" description="Disordered" evidence="1">
    <location>
        <begin position="92"/>
        <end position="140"/>
    </location>
</feature>
<dbReference type="EMBL" id="KZ084119">
    <property type="protein sequence ID" value="OSD00396.1"/>
    <property type="molecule type" value="Genomic_DNA"/>
</dbReference>
<name>A0A1Y2IGT9_TRAC3</name>
<proteinExistence type="predicted"/>
<evidence type="ECO:0000313" key="3">
    <source>
        <dbReference type="Proteomes" id="UP000193067"/>
    </source>
</evidence>
<dbReference type="Proteomes" id="UP000193067">
    <property type="component" value="Unassembled WGS sequence"/>
</dbReference>
<accession>A0A1Y2IGT9</accession>
<sequence>MLRQFPRDAADDVQMVLWRRKRFIAPVSRLSKCRSGGSARPSSSGADIDYCEHAVSNPQQIEENTAKFKPTPLLIRARHMCKERFPDSEPLFMCMPASSSGHRQSQKRHPPSRPPPTSKDASDHLVSTPSKSRLTAQHSHEALSACTGTWLSDLSEPEGRAGRAFVA</sequence>
<evidence type="ECO:0000256" key="1">
    <source>
        <dbReference type="SAM" id="MobiDB-lite"/>
    </source>
</evidence>
<dbReference type="AlphaFoldDB" id="A0A1Y2IGT9"/>
<organism evidence="2 3">
    <name type="scientific">Trametes coccinea (strain BRFM310)</name>
    <name type="common">Pycnoporus coccineus</name>
    <dbReference type="NCBI Taxonomy" id="1353009"/>
    <lineage>
        <taxon>Eukaryota</taxon>
        <taxon>Fungi</taxon>
        <taxon>Dikarya</taxon>
        <taxon>Basidiomycota</taxon>
        <taxon>Agaricomycotina</taxon>
        <taxon>Agaricomycetes</taxon>
        <taxon>Polyporales</taxon>
        <taxon>Polyporaceae</taxon>
        <taxon>Trametes</taxon>
    </lineage>
</organism>
<protein>
    <submittedName>
        <fullName evidence="2">Uncharacterized protein</fullName>
    </submittedName>
</protein>
<feature type="region of interest" description="Disordered" evidence="1">
    <location>
        <begin position="148"/>
        <end position="167"/>
    </location>
</feature>
<keyword evidence="3" id="KW-1185">Reference proteome</keyword>
<feature type="compositionally biased region" description="Polar residues" evidence="1">
    <location>
        <begin position="125"/>
        <end position="137"/>
    </location>
</feature>